<accession>A0A4R7V264</accession>
<dbReference type="EMBL" id="SOCP01000017">
    <property type="protein sequence ID" value="TDV42657.1"/>
    <property type="molecule type" value="Genomic_DNA"/>
</dbReference>
<keyword evidence="2" id="KW-0808">Transferase</keyword>
<protein>
    <submittedName>
        <fullName evidence="2">Ser/Thr protein kinase RdoA (MazF antagonist)</fullName>
    </submittedName>
</protein>
<dbReference type="Pfam" id="PF01636">
    <property type="entry name" value="APH"/>
    <property type="match status" value="1"/>
</dbReference>
<dbReference type="InterPro" id="IPR002575">
    <property type="entry name" value="Aminoglycoside_PTrfase"/>
</dbReference>
<dbReference type="GO" id="GO:0016301">
    <property type="term" value="F:kinase activity"/>
    <property type="evidence" value="ECO:0007669"/>
    <property type="project" value="UniProtKB-KW"/>
</dbReference>
<proteinExistence type="predicted"/>
<dbReference type="RefSeq" id="WP_133907255.1">
    <property type="nucleotide sequence ID" value="NZ_SOCP01000017.1"/>
</dbReference>
<dbReference type="InterPro" id="IPR011009">
    <property type="entry name" value="Kinase-like_dom_sf"/>
</dbReference>
<gene>
    <name evidence="2" type="ORF">CLV71_117129</name>
</gene>
<evidence type="ECO:0000313" key="2">
    <source>
        <dbReference type="EMBL" id="TDV42657.1"/>
    </source>
</evidence>
<feature type="domain" description="Aminoglycoside phosphotransferase" evidence="1">
    <location>
        <begin position="98"/>
        <end position="317"/>
    </location>
</feature>
<evidence type="ECO:0000259" key="1">
    <source>
        <dbReference type="Pfam" id="PF01636"/>
    </source>
</evidence>
<organism evidence="2 3">
    <name type="scientific">Actinophytocola oryzae</name>
    <dbReference type="NCBI Taxonomy" id="502181"/>
    <lineage>
        <taxon>Bacteria</taxon>
        <taxon>Bacillati</taxon>
        <taxon>Actinomycetota</taxon>
        <taxon>Actinomycetes</taxon>
        <taxon>Pseudonocardiales</taxon>
        <taxon>Pseudonocardiaceae</taxon>
    </lineage>
</organism>
<name>A0A4R7V264_9PSEU</name>
<dbReference type="AlphaFoldDB" id="A0A4R7V264"/>
<keyword evidence="2" id="KW-0418">Kinase</keyword>
<dbReference type="OrthoDB" id="928522at2"/>
<dbReference type="Proteomes" id="UP000294927">
    <property type="component" value="Unassembled WGS sequence"/>
</dbReference>
<reference evidence="2 3" key="1">
    <citation type="submission" date="2019-03" db="EMBL/GenBank/DDBJ databases">
        <title>Genomic Encyclopedia of Archaeal and Bacterial Type Strains, Phase II (KMG-II): from individual species to whole genera.</title>
        <authorList>
            <person name="Goeker M."/>
        </authorList>
    </citation>
    <scope>NUCLEOTIDE SEQUENCE [LARGE SCALE GENOMIC DNA]</scope>
    <source>
        <strain evidence="2 3">DSM 45499</strain>
    </source>
</reference>
<dbReference type="SUPFAM" id="SSF56112">
    <property type="entry name" value="Protein kinase-like (PK-like)"/>
    <property type="match status" value="1"/>
</dbReference>
<sequence>MRTLPDNPDLGHLRQQAKDLLAGLRDTEPATSLATAQAALARQYGFRSWPELKAEADRLRGGAEAGDPELARAVADAYDLGAVTGGLRSVARQDEMGRRWSLDTERGRWAVRTMDAWWPIVSAEDDVALQEAAAKAGVLLPAPVLGRTGNVVESIGGHDWRVSEWRHSGPPLVAPAGAAVTRAVGEVLGTLHGLALPVDRVSPWHAARMSDVSWGELAARAGNAEWAAALTDAVPGLDELGAIDGEPAGPVLTHNALTPGVVRRGPGGRLVVFGWEHAGGQPPAWELCGALLDWTVDAGRGVNPAGARALVDGYRAVTGSVPALHLGAFRGALTALANYLCGQVRHALSVTGEDRRFADRNVRHLLSSLPTPATLGRLLDAAR</sequence>
<comment type="caution">
    <text evidence="2">The sequence shown here is derived from an EMBL/GenBank/DDBJ whole genome shotgun (WGS) entry which is preliminary data.</text>
</comment>
<keyword evidence="3" id="KW-1185">Reference proteome</keyword>
<evidence type="ECO:0000313" key="3">
    <source>
        <dbReference type="Proteomes" id="UP000294927"/>
    </source>
</evidence>